<dbReference type="OrthoDB" id="6627638at2759"/>
<feature type="compositionally biased region" description="Basic and acidic residues" evidence="1">
    <location>
        <begin position="183"/>
        <end position="195"/>
    </location>
</feature>
<accession>A0A8S9XV77</accession>
<organism evidence="3 4">
    <name type="scientific">Apolygus lucorum</name>
    <name type="common">Small green plant bug</name>
    <name type="synonym">Lygocoris lucorum</name>
    <dbReference type="NCBI Taxonomy" id="248454"/>
    <lineage>
        <taxon>Eukaryota</taxon>
        <taxon>Metazoa</taxon>
        <taxon>Ecdysozoa</taxon>
        <taxon>Arthropoda</taxon>
        <taxon>Hexapoda</taxon>
        <taxon>Insecta</taxon>
        <taxon>Pterygota</taxon>
        <taxon>Neoptera</taxon>
        <taxon>Paraneoptera</taxon>
        <taxon>Hemiptera</taxon>
        <taxon>Heteroptera</taxon>
        <taxon>Panheteroptera</taxon>
        <taxon>Cimicomorpha</taxon>
        <taxon>Miridae</taxon>
        <taxon>Mirini</taxon>
        <taxon>Apolygus</taxon>
    </lineage>
</organism>
<gene>
    <name evidence="3" type="ORF">GE061_012669</name>
</gene>
<dbReference type="InterPro" id="IPR006578">
    <property type="entry name" value="MADF-dom"/>
</dbReference>
<dbReference type="Proteomes" id="UP000466442">
    <property type="component" value="Unassembled WGS sequence"/>
</dbReference>
<dbReference type="GO" id="GO:0006357">
    <property type="term" value="P:regulation of transcription by RNA polymerase II"/>
    <property type="evidence" value="ECO:0007669"/>
    <property type="project" value="TreeGrafter"/>
</dbReference>
<evidence type="ECO:0000256" key="1">
    <source>
        <dbReference type="SAM" id="MobiDB-lite"/>
    </source>
</evidence>
<protein>
    <recommendedName>
        <fullName evidence="2">MADF domain-containing protein</fullName>
    </recommendedName>
</protein>
<dbReference type="GO" id="GO:0005634">
    <property type="term" value="C:nucleus"/>
    <property type="evidence" value="ECO:0007669"/>
    <property type="project" value="TreeGrafter"/>
</dbReference>
<feature type="non-terminal residue" evidence="3">
    <location>
        <position position="1"/>
    </location>
</feature>
<keyword evidence="4" id="KW-1185">Reference proteome</keyword>
<dbReference type="SMART" id="SM00595">
    <property type="entry name" value="MADF"/>
    <property type="match status" value="1"/>
</dbReference>
<reference evidence="3" key="1">
    <citation type="journal article" date="2021" name="Mol. Ecol. Resour.">
        <title>Apolygus lucorum genome provides insights into omnivorousness and mesophyll feeding.</title>
        <authorList>
            <person name="Liu Y."/>
            <person name="Liu H."/>
            <person name="Wang H."/>
            <person name="Huang T."/>
            <person name="Liu B."/>
            <person name="Yang B."/>
            <person name="Yin L."/>
            <person name="Li B."/>
            <person name="Zhang Y."/>
            <person name="Zhang S."/>
            <person name="Jiang F."/>
            <person name="Zhang X."/>
            <person name="Ren Y."/>
            <person name="Wang B."/>
            <person name="Wang S."/>
            <person name="Lu Y."/>
            <person name="Wu K."/>
            <person name="Fan W."/>
            <person name="Wang G."/>
        </authorList>
    </citation>
    <scope>NUCLEOTIDE SEQUENCE</scope>
    <source>
        <strain evidence="3">12Hb</strain>
    </source>
</reference>
<feature type="domain" description="MADF" evidence="2">
    <location>
        <begin position="58"/>
        <end position="156"/>
    </location>
</feature>
<evidence type="ECO:0000259" key="2">
    <source>
        <dbReference type="PROSITE" id="PS51029"/>
    </source>
</evidence>
<dbReference type="EMBL" id="WIXP02000004">
    <property type="protein sequence ID" value="KAF6212148.1"/>
    <property type="molecule type" value="Genomic_DNA"/>
</dbReference>
<name>A0A8S9XV77_APOLU</name>
<dbReference type="PANTHER" id="PTHR12243:SF67">
    <property type="entry name" value="COREPRESSOR OF PANGOLIN, ISOFORM A-RELATED"/>
    <property type="match status" value="1"/>
</dbReference>
<dbReference type="GO" id="GO:0005667">
    <property type="term" value="C:transcription regulator complex"/>
    <property type="evidence" value="ECO:0007669"/>
    <property type="project" value="TreeGrafter"/>
</dbReference>
<dbReference type="PROSITE" id="PS51029">
    <property type="entry name" value="MADF"/>
    <property type="match status" value="1"/>
</dbReference>
<dbReference type="PANTHER" id="PTHR12243">
    <property type="entry name" value="MADF DOMAIN TRANSCRIPTION FACTOR"/>
    <property type="match status" value="1"/>
</dbReference>
<proteinExistence type="predicted"/>
<comment type="caution">
    <text evidence="3">The sequence shown here is derived from an EMBL/GenBank/DDBJ whole genome shotgun (WGS) entry which is preliminary data.</text>
</comment>
<evidence type="ECO:0000313" key="3">
    <source>
        <dbReference type="EMBL" id="KAF6212148.1"/>
    </source>
</evidence>
<evidence type="ECO:0000313" key="4">
    <source>
        <dbReference type="Proteomes" id="UP000466442"/>
    </source>
</evidence>
<dbReference type="Pfam" id="PF10545">
    <property type="entry name" value="MADF_DNA_bdg"/>
    <property type="match status" value="1"/>
</dbReference>
<feature type="region of interest" description="Disordered" evidence="1">
    <location>
        <begin position="181"/>
        <end position="202"/>
    </location>
</feature>
<dbReference type="InterPro" id="IPR039353">
    <property type="entry name" value="TF_Adf1"/>
</dbReference>
<dbReference type="AlphaFoldDB" id="A0A8S9XV77"/>
<sequence length="202" mass="24007">MSLVDSHSDIPARLEVLELFFVRTSQVSDYRVPFERRVQHSHDTNRKFPPNMELNNERLIVEVQKYPCLYNIDHEEYRNKELKNLCWVIVAQRVLNNEKWDELSDLETKRISKEVQKRWKNLRDAYTRALRSQMERGGSKPYIYEKQMSFLLPGPASQRNQVPIKEEPEENLVICEPDVNTTHLDDTQDFNDRHSPSFGESE</sequence>